<dbReference type="EMBL" id="BQNJ01000002">
    <property type="protein sequence ID" value="GKH04125.1"/>
    <property type="molecule type" value="Genomic_DNA"/>
</dbReference>
<accession>A0AA37JT36</accession>
<protein>
    <recommendedName>
        <fullName evidence="3">Antirestriction protein (ArdA)</fullName>
    </recommendedName>
</protein>
<dbReference type="Proteomes" id="UP001055091">
    <property type="component" value="Unassembled WGS sequence"/>
</dbReference>
<gene>
    <name evidence="1" type="ORF">CE91St55_61060</name>
</gene>
<name>A0AA37JT36_9FIRM</name>
<proteinExistence type="predicted"/>
<reference evidence="1" key="1">
    <citation type="submission" date="2022-01" db="EMBL/GenBank/DDBJ databases">
        <title>Novel bile acid biosynthetic pathways are enriched in the microbiome of centenarians.</title>
        <authorList>
            <person name="Sato Y."/>
            <person name="Atarashi K."/>
            <person name="Plichta R.D."/>
            <person name="Arai Y."/>
            <person name="Sasajima S."/>
            <person name="Kearney M.S."/>
            <person name="Suda W."/>
            <person name="Takeshita K."/>
            <person name="Sasaki T."/>
            <person name="Okamoto S."/>
            <person name="Skelly N.A."/>
            <person name="Okamura Y."/>
            <person name="Vlamakis H."/>
            <person name="Li Y."/>
            <person name="Tanoue T."/>
            <person name="Takei H."/>
            <person name="Nittono H."/>
            <person name="Narushima S."/>
            <person name="Irie J."/>
            <person name="Itoh H."/>
            <person name="Moriya K."/>
            <person name="Sugiura Y."/>
            <person name="Suematsu M."/>
            <person name="Moritoki N."/>
            <person name="Shibata S."/>
            <person name="Littman R.D."/>
            <person name="Fischbach A.M."/>
            <person name="Uwamino Y."/>
            <person name="Inoue T."/>
            <person name="Honda A."/>
            <person name="Hattori M."/>
            <person name="Murai T."/>
            <person name="Xavier J.R."/>
            <person name="Hirose N."/>
            <person name="Honda K."/>
        </authorList>
    </citation>
    <scope>NUCLEOTIDE SEQUENCE</scope>
    <source>
        <strain evidence="1">CE91-St55</strain>
    </source>
</reference>
<evidence type="ECO:0000313" key="2">
    <source>
        <dbReference type="Proteomes" id="UP001055091"/>
    </source>
</evidence>
<evidence type="ECO:0008006" key="3">
    <source>
        <dbReference type="Google" id="ProtNLM"/>
    </source>
</evidence>
<comment type="caution">
    <text evidence="1">The sequence shown here is derived from an EMBL/GenBank/DDBJ whole genome shotgun (WGS) entry which is preliminary data.</text>
</comment>
<sequence length="396" mass="45761">MSQSMRVWIYACQFTDDPAYQGSALSLPADQEAVRDAFQRARLKEGEPYLLERGRGWPGFIESVLERYNHTLEELNLLAYKLAQMTERQIEVYEGVLKVLPERNMKQVINGLYNLERFEFLPRIRCDSDIGEMTIDNDLDPILKDLPGDIYPLLDTEKVGAYIREKENGVFTSKGYCYRVSDQWQEVYDGKQLPEQVEIYPSQFSLYLVPKGTELEDLGVGAWLELPYDEASKIRVLENLGLESFKQCRIAKVHTAAPLFEQLAGRDHGIDRWNDFARKLSFMTEKELLKYKAVAEYERCSSLEWAIELTDMLDQYAFDPAQVTYATYGRECLEQMGADLEAHAFRKFDFEGYGKELYAQTGRKLTAYGAVSKESVLEEVQSEDHSMMTQGMGWRR</sequence>
<dbReference type="RefSeq" id="WP_244053165.1">
    <property type="nucleotide sequence ID" value="NZ_BQNJ01000002.1"/>
</dbReference>
<organism evidence="1 2">
    <name type="scientific">Hungatella hathewayi</name>
    <dbReference type="NCBI Taxonomy" id="154046"/>
    <lineage>
        <taxon>Bacteria</taxon>
        <taxon>Bacillati</taxon>
        <taxon>Bacillota</taxon>
        <taxon>Clostridia</taxon>
        <taxon>Lachnospirales</taxon>
        <taxon>Lachnospiraceae</taxon>
        <taxon>Hungatella</taxon>
    </lineage>
</organism>
<evidence type="ECO:0000313" key="1">
    <source>
        <dbReference type="EMBL" id="GKH04125.1"/>
    </source>
</evidence>
<dbReference type="AlphaFoldDB" id="A0AA37JT36"/>